<feature type="compositionally biased region" description="Polar residues" evidence="1">
    <location>
        <begin position="94"/>
        <end position="107"/>
    </location>
</feature>
<evidence type="ECO:0000313" key="3">
    <source>
        <dbReference type="Proteomes" id="UP000241769"/>
    </source>
</evidence>
<organism evidence="2 3">
    <name type="scientific">Planoprotostelium fungivorum</name>
    <dbReference type="NCBI Taxonomy" id="1890364"/>
    <lineage>
        <taxon>Eukaryota</taxon>
        <taxon>Amoebozoa</taxon>
        <taxon>Evosea</taxon>
        <taxon>Variosea</taxon>
        <taxon>Cavosteliida</taxon>
        <taxon>Cavosteliaceae</taxon>
        <taxon>Planoprotostelium</taxon>
    </lineage>
</organism>
<dbReference type="AlphaFoldDB" id="A0A2P6MV80"/>
<evidence type="ECO:0000313" key="2">
    <source>
        <dbReference type="EMBL" id="PRP75607.1"/>
    </source>
</evidence>
<gene>
    <name evidence="2" type="ORF">PROFUN_07973</name>
</gene>
<sequence>MIPRGSIEGFIFGCAHLSKMEAPKTMFFLKTQFTYSEEYSSKYVTAAFRTNGMADTRKSTTQTVSQGLNLSSPSDQVEGGRHIWSSRKDDASHDGSSCQESTKSMDTQGRGGEKKRGEKGRGEGILSEGGNMEGKTKEGESGTMEEKGRKGTSQEGGGGGKPRDESGGKTRQPIFEVEKMPSCETGSHFGVTIEIFAVVCRVSVGVVGDGALLGLWLSAFWQ</sequence>
<feature type="compositionally biased region" description="Basic and acidic residues" evidence="1">
    <location>
        <begin position="134"/>
        <end position="149"/>
    </location>
</feature>
<keyword evidence="3" id="KW-1185">Reference proteome</keyword>
<dbReference type="Proteomes" id="UP000241769">
    <property type="component" value="Unassembled WGS sequence"/>
</dbReference>
<feature type="compositionally biased region" description="Polar residues" evidence="1">
    <location>
        <begin position="59"/>
        <end position="75"/>
    </location>
</feature>
<accession>A0A2P6MV80</accession>
<evidence type="ECO:0000256" key="1">
    <source>
        <dbReference type="SAM" id="MobiDB-lite"/>
    </source>
</evidence>
<dbReference type="InParanoid" id="A0A2P6MV80"/>
<proteinExistence type="predicted"/>
<comment type="caution">
    <text evidence="2">The sequence shown here is derived from an EMBL/GenBank/DDBJ whole genome shotgun (WGS) entry which is preliminary data.</text>
</comment>
<feature type="compositionally biased region" description="Basic and acidic residues" evidence="1">
    <location>
        <begin position="78"/>
        <end position="93"/>
    </location>
</feature>
<reference evidence="2 3" key="1">
    <citation type="journal article" date="2018" name="Genome Biol. Evol.">
        <title>Multiple Roots of Fruiting Body Formation in Amoebozoa.</title>
        <authorList>
            <person name="Hillmann F."/>
            <person name="Forbes G."/>
            <person name="Novohradska S."/>
            <person name="Ferling I."/>
            <person name="Riege K."/>
            <person name="Groth M."/>
            <person name="Westermann M."/>
            <person name="Marz M."/>
            <person name="Spaller T."/>
            <person name="Winckler T."/>
            <person name="Schaap P."/>
            <person name="Glockner G."/>
        </authorList>
    </citation>
    <scope>NUCLEOTIDE SEQUENCE [LARGE SCALE GENOMIC DNA]</scope>
    <source>
        <strain evidence="2 3">Jena</strain>
    </source>
</reference>
<dbReference type="EMBL" id="MDYQ01000372">
    <property type="protein sequence ID" value="PRP75607.1"/>
    <property type="molecule type" value="Genomic_DNA"/>
</dbReference>
<feature type="region of interest" description="Disordered" evidence="1">
    <location>
        <begin position="57"/>
        <end position="174"/>
    </location>
</feature>
<name>A0A2P6MV80_9EUKA</name>
<protein>
    <submittedName>
        <fullName evidence="2">Glycine-rich protein</fullName>
    </submittedName>
</protein>
<feature type="compositionally biased region" description="Basic and acidic residues" evidence="1">
    <location>
        <begin position="111"/>
        <end position="122"/>
    </location>
</feature>